<organism evidence="1 2">
    <name type="scientific">Streptomyces viridosporus (strain ATCC 14672 / DSM 40746 / JCM 4963 / KCTC 9882 / NRRL B-12104 / FH 1290)</name>
    <name type="common">Streptomyces ghanaensis</name>
    <dbReference type="NCBI Taxonomy" id="566461"/>
    <lineage>
        <taxon>Bacteria</taxon>
        <taxon>Bacillati</taxon>
        <taxon>Actinomycetota</taxon>
        <taxon>Actinomycetes</taxon>
        <taxon>Kitasatosporales</taxon>
        <taxon>Streptomycetaceae</taxon>
        <taxon>Streptomyces</taxon>
    </lineage>
</organism>
<protein>
    <submittedName>
        <fullName evidence="1">Uncharacterized protein</fullName>
    </submittedName>
</protein>
<reference evidence="2" key="1">
    <citation type="submission" date="2008-12" db="EMBL/GenBank/DDBJ databases">
        <title>Annotation of Streptomyces ghanaensis ATCC 14672.</title>
        <authorList>
            <consortium name="The Broad Institute Genome Sequencing Platform"/>
            <consortium name="Broad Institute Microbial Sequencing Center"/>
            <person name="Fischbach M."/>
            <person name="Ward D."/>
            <person name="Young S."/>
            <person name="Kodira C.D."/>
            <person name="Zeng Q."/>
            <person name="Koehrsen M."/>
            <person name="Godfrey P."/>
            <person name="Alvarado L."/>
            <person name="Berlin A.M."/>
            <person name="Borenstein D."/>
            <person name="Chen Z."/>
            <person name="Engels R."/>
            <person name="Freedman E."/>
            <person name="Gellesch M."/>
            <person name="Goldberg J."/>
            <person name="Griggs A."/>
            <person name="Gujja S."/>
            <person name="Heiman D.I."/>
            <person name="Hepburn T.A."/>
            <person name="Howarth C."/>
            <person name="Jen D."/>
            <person name="Larson L."/>
            <person name="Lewis B."/>
            <person name="Mehta T."/>
            <person name="Park D."/>
            <person name="Pearson M."/>
            <person name="Roberts A."/>
            <person name="Saif S."/>
            <person name="Shea T.D."/>
            <person name="Shenoy N."/>
            <person name="Sisk P."/>
            <person name="Stolte C."/>
            <person name="Sykes S.N."/>
            <person name="Walk T."/>
            <person name="White J."/>
            <person name="Yandava C."/>
            <person name="Straight P."/>
            <person name="Clardy J."/>
            <person name="Hung D."/>
            <person name="Kolter R."/>
            <person name="Mekalanos J."/>
            <person name="Walker S."/>
            <person name="Walsh C.T."/>
            <person name="Wieland B.L.C."/>
            <person name="Ilzarbe M."/>
            <person name="Galagan J."/>
            <person name="Nusbaum C."/>
            <person name="Birren B."/>
        </authorList>
    </citation>
    <scope>NUCLEOTIDE SEQUENCE [LARGE SCALE GENOMIC DNA]</scope>
    <source>
        <strain evidence="2">ATCC 14672 / DSM 40746 / JCM 4963 / KCTC 9882 / NRRL B-12104 / FH 1290</strain>
    </source>
</reference>
<dbReference type="EMBL" id="DS999641">
    <property type="protein sequence ID" value="EFE68464.2"/>
    <property type="molecule type" value="Genomic_DNA"/>
</dbReference>
<evidence type="ECO:0000313" key="2">
    <source>
        <dbReference type="Proteomes" id="UP000003824"/>
    </source>
</evidence>
<dbReference type="AlphaFoldDB" id="D5ZR73"/>
<proteinExistence type="predicted"/>
<name>D5ZR73_STRV1</name>
<accession>D5ZR73</accession>
<evidence type="ECO:0000313" key="1">
    <source>
        <dbReference type="EMBL" id="EFE68464.2"/>
    </source>
</evidence>
<dbReference type="Proteomes" id="UP000003824">
    <property type="component" value="Unassembled WGS sequence"/>
</dbReference>
<gene>
    <name evidence="1" type="ORF">SSFG_03707</name>
</gene>
<dbReference type="eggNOG" id="ENOG5030GT7">
    <property type="taxonomic scope" value="Bacteria"/>
</dbReference>
<sequence>MCHRLRVPTMALARVVLASGRSVDLCELRMSSTYGGLLEGYPCKPLNDRTIDRLLRSAGQAFAGVPVHLVPPPREYPDQYAGAFGPVEVLPAVTCVGSFRSEALDPAHDRALYRSRLTVVWFQTAPHVPSGCDAEPALRDLPWERLAEDEEL</sequence>